<evidence type="ECO:0000313" key="1">
    <source>
        <dbReference type="EMBL" id="CAD7421227.1"/>
    </source>
</evidence>
<proteinExistence type="predicted"/>
<gene>
    <name evidence="1" type="ORF">TPSB3V08_LOCUS14642</name>
</gene>
<accession>A0A7R9DUR9</accession>
<reference evidence="1" key="1">
    <citation type="submission" date="2020-11" db="EMBL/GenBank/DDBJ databases">
        <authorList>
            <person name="Tran Van P."/>
        </authorList>
    </citation>
    <scope>NUCLEOTIDE SEQUENCE</scope>
</reference>
<dbReference type="EMBL" id="OD045872">
    <property type="protein sequence ID" value="CAD7421227.1"/>
    <property type="molecule type" value="Genomic_DNA"/>
</dbReference>
<organism evidence="1">
    <name type="scientific">Timema poppense</name>
    <name type="common">Walking stick</name>
    <dbReference type="NCBI Taxonomy" id="170557"/>
    <lineage>
        <taxon>Eukaryota</taxon>
        <taxon>Metazoa</taxon>
        <taxon>Ecdysozoa</taxon>
        <taxon>Arthropoda</taxon>
        <taxon>Hexapoda</taxon>
        <taxon>Insecta</taxon>
        <taxon>Pterygota</taxon>
        <taxon>Neoptera</taxon>
        <taxon>Polyneoptera</taxon>
        <taxon>Phasmatodea</taxon>
        <taxon>Timematodea</taxon>
        <taxon>Timematoidea</taxon>
        <taxon>Timematidae</taxon>
        <taxon>Timema</taxon>
    </lineage>
</organism>
<sequence length="54" mass="6283">MLGIKRVEFRSVPTFAWRESGKLFRKKTHIHITPRLGSKPNLPIFKSLVYCVTP</sequence>
<dbReference type="AlphaFoldDB" id="A0A7R9DUR9"/>
<protein>
    <submittedName>
        <fullName evidence="1">Uncharacterized protein</fullName>
    </submittedName>
</protein>
<name>A0A7R9DUR9_TIMPO</name>